<evidence type="ECO:0000313" key="10">
    <source>
        <dbReference type="EMBL" id="OQD41562.1"/>
    </source>
</evidence>
<dbReference type="PROSITE" id="PS50112">
    <property type="entry name" value="PAS"/>
    <property type="match status" value="2"/>
</dbReference>
<keyword evidence="3" id="KW-0597">Phosphoprotein</keyword>
<dbReference type="InterPro" id="IPR036097">
    <property type="entry name" value="HisK_dim/P_sf"/>
</dbReference>
<evidence type="ECO:0000259" key="8">
    <source>
        <dbReference type="PROSITE" id="PS50112"/>
    </source>
</evidence>
<feature type="domain" description="PAC" evidence="9">
    <location>
        <begin position="586"/>
        <end position="636"/>
    </location>
</feature>
<evidence type="ECO:0000313" key="11">
    <source>
        <dbReference type="Proteomes" id="UP000191680"/>
    </source>
</evidence>
<dbReference type="SMART" id="SM00387">
    <property type="entry name" value="HATPase_c"/>
    <property type="match status" value="1"/>
</dbReference>
<keyword evidence="4" id="KW-0808">Transferase</keyword>
<dbReference type="EC" id="2.7.13.3" evidence="2"/>
<dbReference type="Gene3D" id="3.30.565.10">
    <property type="entry name" value="Histidine kinase-like ATPase, C-terminal domain"/>
    <property type="match status" value="1"/>
</dbReference>
<evidence type="ECO:0000256" key="4">
    <source>
        <dbReference type="ARBA" id="ARBA00022679"/>
    </source>
</evidence>
<feature type="domain" description="PAS" evidence="8">
    <location>
        <begin position="162"/>
        <end position="206"/>
    </location>
</feature>
<name>A0A1V6LN03_9FLAO</name>
<dbReference type="InterPro" id="IPR036890">
    <property type="entry name" value="HATPase_C_sf"/>
</dbReference>
<gene>
    <name evidence="10" type="ORF">BUL40_15250</name>
</gene>
<dbReference type="SMART" id="SM00091">
    <property type="entry name" value="PAS"/>
    <property type="match status" value="4"/>
</dbReference>
<dbReference type="InterPro" id="IPR052162">
    <property type="entry name" value="Sensor_kinase/Photoreceptor"/>
</dbReference>
<feature type="domain" description="PAC" evidence="9">
    <location>
        <begin position="336"/>
        <end position="388"/>
    </location>
</feature>
<dbReference type="NCBIfam" id="TIGR00229">
    <property type="entry name" value="sensory_box"/>
    <property type="match status" value="2"/>
</dbReference>
<dbReference type="SUPFAM" id="SSF55785">
    <property type="entry name" value="PYP-like sensor domain (PAS domain)"/>
    <property type="match status" value="5"/>
</dbReference>
<dbReference type="InterPro" id="IPR035965">
    <property type="entry name" value="PAS-like_dom_sf"/>
</dbReference>
<dbReference type="AlphaFoldDB" id="A0A1V6LN03"/>
<dbReference type="Gene3D" id="2.10.70.100">
    <property type="match status" value="3"/>
</dbReference>
<dbReference type="RefSeq" id="WP_080319938.1">
    <property type="nucleotide sequence ID" value="NZ_MTBC01000013.1"/>
</dbReference>
<dbReference type="GO" id="GO:0000155">
    <property type="term" value="F:phosphorelay sensor kinase activity"/>
    <property type="evidence" value="ECO:0007669"/>
    <property type="project" value="InterPro"/>
</dbReference>
<dbReference type="OrthoDB" id="5522855at2"/>
<dbReference type="Pfam" id="PF08447">
    <property type="entry name" value="PAS_3"/>
    <property type="match status" value="3"/>
</dbReference>
<dbReference type="PANTHER" id="PTHR43304:SF1">
    <property type="entry name" value="PAC DOMAIN-CONTAINING PROTEIN"/>
    <property type="match status" value="1"/>
</dbReference>
<feature type="domain" description="PAC" evidence="9">
    <location>
        <begin position="463"/>
        <end position="515"/>
    </location>
</feature>
<dbReference type="SUPFAM" id="SSF47384">
    <property type="entry name" value="Homodimeric domain of signal transducing histidine kinase"/>
    <property type="match status" value="1"/>
</dbReference>
<keyword evidence="11" id="KW-1185">Reference proteome</keyword>
<feature type="domain" description="PAS" evidence="8">
    <location>
        <begin position="509"/>
        <end position="553"/>
    </location>
</feature>
<dbReference type="InterPro" id="IPR005467">
    <property type="entry name" value="His_kinase_dom"/>
</dbReference>
<dbReference type="SMART" id="SM00086">
    <property type="entry name" value="PAC"/>
    <property type="match status" value="5"/>
</dbReference>
<dbReference type="InterPro" id="IPR013655">
    <property type="entry name" value="PAS_fold_3"/>
</dbReference>
<dbReference type="SUPFAM" id="SSF55874">
    <property type="entry name" value="ATPase domain of HSP90 chaperone/DNA topoisomerase II/histidine kinase"/>
    <property type="match status" value="1"/>
</dbReference>
<protein>
    <recommendedName>
        <fullName evidence="2">histidine kinase</fullName>
        <ecNumber evidence="2">2.7.13.3</ecNumber>
    </recommendedName>
</protein>
<dbReference type="Pfam" id="PF13426">
    <property type="entry name" value="PAS_9"/>
    <property type="match status" value="1"/>
</dbReference>
<evidence type="ECO:0000256" key="1">
    <source>
        <dbReference type="ARBA" id="ARBA00000085"/>
    </source>
</evidence>
<dbReference type="EMBL" id="MTBC01000013">
    <property type="protein sequence ID" value="OQD41562.1"/>
    <property type="molecule type" value="Genomic_DNA"/>
</dbReference>
<keyword evidence="6" id="KW-0175">Coiled coil</keyword>
<evidence type="ECO:0000259" key="7">
    <source>
        <dbReference type="PROSITE" id="PS50109"/>
    </source>
</evidence>
<sequence length="876" mass="100475">MKAPLIQVDDILQKINHHAKIGIWQFDYEEDSLLWNSVINDIAELPPDFIPSKSNGFSFYKEGKNRALFEKAYSNLKEKGEPFDIDLEILTAKGNTKHVRTTGQADFENGVCVRSYGIFEDITLRKENELRLTTTVEQLNLAEKVSNSGYWSWNTLTNQVVWSKQLYHIFQIPTAEVMDYDKVLARIHPDDRSKVVQISEDVLKNKRFQKYSYRIVLDDGTERTIELSGKVITDSFNEVIEVAGAAQDITEQKAIENDLTRKNEFLSFSEKLARIGYWQWNTITNEIFFSDILYDTFGLEPGTKIMFDDFVALVHPEDRQLISDNIQLAFNGKKYHEFPYRILLNDGTIKTLQLLAVAIGNKNGAVKEISGTLQDITLQKKTETELIRKNEYLTFVENLSKIGYWQWDVGNNNIEWSDMMYTIFEHEPGTKIVFDTYFNYIHPEDQQFVSEQITLAFQGKKYHDILHRIVLKNGSIKTIQLLAVAITNPEGEVIEISGTLQDVTMQRMEEIKFKNLLESAPDTMIIVDKKGIIQITNKQSETLFGMAAKDLVGLSVAQLTPQRQHNAMYNYAKTFFEDFKHQKLGFKQDFYVMHNGRNEVPAQLSLSPLFTEDGPLVIIALRDITELKKAEKQLLRANKDLQEYSNKLAKRNNQLAEFNHITSHNLRSPVSNLNMLLELHKEETDELGKAELFEKFEMVIDHLTLTLNTLVESIKAKSEGNKNVEKITLAKTVKNTKEILAAEIINSNATIKVDFSNLPCVEYNKIYLDSIFLNLIGNAIKYRSKHRPLILKITSKIKQGRAFLSFEDNGLGIDLKMHGHKVFGLNKVFHRHPEAKGVGLFLTKSQVEAMGGYITIDSEIDKGTKFEIDLNYVPRT</sequence>
<dbReference type="Pfam" id="PF02518">
    <property type="entry name" value="HATPase_c"/>
    <property type="match status" value="1"/>
</dbReference>
<reference evidence="10 11" key="1">
    <citation type="submission" date="2016-12" db="EMBL/GenBank/DDBJ databases">
        <authorList>
            <person name="Song W.-J."/>
            <person name="Kurnit D.M."/>
        </authorList>
    </citation>
    <scope>NUCLEOTIDE SEQUENCE [LARGE SCALE GENOMIC DNA]</scope>
    <source>
        <strain evidence="10 11">HSG9</strain>
    </source>
</reference>
<dbReference type="InterPro" id="IPR003594">
    <property type="entry name" value="HATPase_dom"/>
</dbReference>
<feature type="coiled-coil region" evidence="6">
    <location>
        <begin position="624"/>
        <end position="654"/>
    </location>
</feature>
<feature type="domain" description="Histidine kinase" evidence="7">
    <location>
        <begin position="661"/>
        <end position="874"/>
    </location>
</feature>
<dbReference type="Proteomes" id="UP000191680">
    <property type="component" value="Unassembled WGS sequence"/>
</dbReference>
<dbReference type="PROSITE" id="PS50109">
    <property type="entry name" value="HIS_KIN"/>
    <property type="match status" value="1"/>
</dbReference>
<dbReference type="PANTHER" id="PTHR43304">
    <property type="entry name" value="PHYTOCHROME-LIKE PROTEIN CPH1"/>
    <property type="match status" value="1"/>
</dbReference>
<dbReference type="Gene3D" id="1.10.287.130">
    <property type="match status" value="1"/>
</dbReference>
<dbReference type="PRINTS" id="PR00344">
    <property type="entry name" value="BCTRLSENSOR"/>
</dbReference>
<dbReference type="CDD" id="cd00130">
    <property type="entry name" value="PAS"/>
    <property type="match status" value="4"/>
</dbReference>
<evidence type="ECO:0000256" key="5">
    <source>
        <dbReference type="ARBA" id="ARBA00022777"/>
    </source>
</evidence>
<dbReference type="Gene3D" id="3.30.450.20">
    <property type="entry name" value="PAS domain"/>
    <property type="match status" value="5"/>
</dbReference>
<comment type="caution">
    <text evidence="10">The sequence shown here is derived from an EMBL/GenBank/DDBJ whole genome shotgun (WGS) entry which is preliminary data.</text>
</comment>
<evidence type="ECO:0000256" key="6">
    <source>
        <dbReference type="SAM" id="Coils"/>
    </source>
</evidence>
<evidence type="ECO:0000256" key="3">
    <source>
        <dbReference type="ARBA" id="ARBA00022553"/>
    </source>
</evidence>
<proteinExistence type="predicted"/>
<evidence type="ECO:0000259" key="9">
    <source>
        <dbReference type="PROSITE" id="PS50113"/>
    </source>
</evidence>
<organism evidence="10 11">
    <name type="scientific">Croceivirga radicis</name>
    <dbReference type="NCBI Taxonomy" id="1929488"/>
    <lineage>
        <taxon>Bacteria</taxon>
        <taxon>Pseudomonadati</taxon>
        <taxon>Bacteroidota</taxon>
        <taxon>Flavobacteriia</taxon>
        <taxon>Flavobacteriales</taxon>
        <taxon>Flavobacteriaceae</taxon>
        <taxon>Croceivirga</taxon>
    </lineage>
</organism>
<feature type="domain" description="PAC" evidence="9">
    <location>
        <begin position="209"/>
        <end position="261"/>
    </location>
</feature>
<dbReference type="InterPro" id="IPR000700">
    <property type="entry name" value="PAS-assoc_C"/>
</dbReference>
<evidence type="ECO:0000256" key="2">
    <source>
        <dbReference type="ARBA" id="ARBA00012438"/>
    </source>
</evidence>
<dbReference type="InterPro" id="IPR001610">
    <property type="entry name" value="PAC"/>
</dbReference>
<dbReference type="InterPro" id="IPR000014">
    <property type="entry name" value="PAS"/>
</dbReference>
<comment type="catalytic activity">
    <reaction evidence="1">
        <text>ATP + protein L-histidine = ADP + protein N-phospho-L-histidine.</text>
        <dbReference type="EC" id="2.7.13.3"/>
    </reaction>
</comment>
<accession>A0A1V6LN03</accession>
<dbReference type="PROSITE" id="PS50113">
    <property type="entry name" value="PAC"/>
    <property type="match status" value="4"/>
</dbReference>
<dbReference type="InterPro" id="IPR004358">
    <property type="entry name" value="Sig_transdc_His_kin-like_C"/>
</dbReference>
<keyword evidence="5" id="KW-0418">Kinase</keyword>